<comment type="caution">
    <text evidence="2">The sequence shown here is derived from an EMBL/GenBank/DDBJ whole genome shotgun (WGS) entry which is preliminary data.</text>
</comment>
<keyword evidence="3" id="KW-1185">Reference proteome</keyword>
<feature type="compositionally biased region" description="Low complexity" evidence="1">
    <location>
        <begin position="76"/>
        <end position="87"/>
    </location>
</feature>
<protein>
    <submittedName>
        <fullName evidence="2">Uncharacterized protein</fullName>
    </submittedName>
</protein>
<evidence type="ECO:0000256" key="1">
    <source>
        <dbReference type="SAM" id="MobiDB-lite"/>
    </source>
</evidence>
<organism evidence="2 3">
    <name type="scientific">Coniosporium apollinis</name>
    <dbReference type="NCBI Taxonomy" id="61459"/>
    <lineage>
        <taxon>Eukaryota</taxon>
        <taxon>Fungi</taxon>
        <taxon>Dikarya</taxon>
        <taxon>Ascomycota</taxon>
        <taxon>Pezizomycotina</taxon>
        <taxon>Dothideomycetes</taxon>
        <taxon>Dothideomycetes incertae sedis</taxon>
        <taxon>Coniosporium</taxon>
    </lineage>
</organism>
<gene>
    <name evidence="2" type="ORF">H2201_008545</name>
</gene>
<reference evidence="2" key="1">
    <citation type="submission" date="2022-10" db="EMBL/GenBank/DDBJ databases">
        <title>Culturing micro-colonial fungi from biological soil crusts in the Mojave desert and describing Neophaeococcomyces mojavensis, and introducing the new genera and species Taxawa tesnikishii.</title>
        <authorList>
            <person name="Kurbessoian T."/>
            <person name="Stajich J.E."/>
        </authorList>
    </citation>
    <scope>NUCLEOTIDE SEQUENCE</scope>
    <source>
        <strain evidence="2">TK_1</strain>
    </source>
</reference>
<accession>A0ABQ9NJ44</accession>
<proteinExistence type="predicted"/>
<evidence type="ECO:0000313" key="2">
    <source>
        <dbReference type="EMBL" id="KAJ9656425.1"/>
    </source>
</evidence>
<evidence type="ECO:0000313" key="3">
    <source>
        <dbReference type="Proteomes" id="UP001172684"/>
    </source>
</evidence>
<name>A0ABQ9NJ44_9PEZI</name>
<dbReference type="EMBL" id="JAPDRL010000126">
    <property type="protein sequence ID" value="KAJ9656425.1"/>
    <property type="molecule type" value="Genomic_DNA"/>
</dbReference>
<feature type="compositionally biased region" description="Polar residues" evidence="1">
    <location>
        <begin position="41"/>
        <end position="75"/>
    </location>
</feature>
<dbReference type="Proteomes" id="UP001172684">
    <property type="component" value="Unassembled WGS sequence"/>
</dbReference>
<feature type="region of interest" description="Disordered" evidence="1">
    <location>
        <begin position="30"/>
        <end position="105"/>
    </location>
</feature>
<sequence>MSSPIVPPAEKRSERLQAMWAFVDKLASDMQAGPRQALPATPQSMTRVRSADAGQTSQPAPGAARQTTPCPSNTVQRMSSQSSNRSQAGAGTDDEATDNEPVQDGPAWFAVGELEGRYIKVPSTDLEESVQTRVAKEMRFWAVRNRHWARDAYDTGSCVRLRLSSMACTLAIDGGINVACQTCTNKRMPCMRVVDGDLCLMPLEESIRGGEDDDEARRWFMAEGTFRSPRELWA</sequence>